<dbReference type="PhylomeDB" id="D6X420"/>
<feature type="chain" id="PRO_5003090562" evidence="4">
    <location>
        <begin position="17"/>
        <end position="422"/>
    </location>
</feature>
<evidence type="ECO:0000313" key="6">
    <source>
        <dbReference type="Proteomes" id="UP000007266"/>
    </source>
</evidence>
<keyword evidence="6" id="KW-1185">Reference proteome</keyword>
<dbReference type="OrthoDB" id="6515429at2759"/>
<dbReference type="GO" id="GO:0042302">
    <property type="term" value="F:structural constituent of cuticle"/>
    <property type="evidence" value="ECO:0007669"/>
    <property type="project" value="UniProtKB-UniRule"/>
</dbReference>
<reference evidence="5 6" key="2">
    <citation type="journal article" date="2010" name="Nucleic Acids Res.">
        <title>BeetleBase in 2010: revisions to provide comprehensive genomic information for Tribolium castaneum.</title>
        <authorList>
            <person name="Kim H.S."/>
            <person name="Murphy T."/>
            <person name="Xia J."/>
            <person name="Caragea D."/>
            <person name="Park Y."/>
            <person name="Beeman R.W."/>
            <person name="Lorenzen M.D."/>
            <person name="Butcher S."/>
            <person name="Manak J.R."/>
            <person name="Brown S.J."/>
        </authorList>
    </citation>
    <scope>GENOME REANNOTATION</scope>
    <source>
        <strain evidence="5 6">Georgia GA2</strain>
    </source>
</reference>
<organism evidence="5 6">
    <name type="scientific">Tribolium castaneum</name>
    <name type="common">Red flour beetle</name>
    <dbReference type="NCBI Taxonomy" id="7070"/>
    <lineage>
        <taxon>Eukaryota</taxon>
        <taxon>Metazoa</taxon>
        <taxon>Ecdysozoa</taxon>
        <taxon>Arthropoda</taxon>
        <taxon>Hexapoda</taxon>
        <taxon>Insecta</taxon>
        <taxon>Pterygota</taxon>
        <taxon>Neoptera</taxon>
        <taxon>Endopterygota</taxon>
        <taxon>Coleoptera</taxon>
        <taxon>Polyphaga</taxon>
        <taxon>Cucujiformia</taxon>
        <taxon>Tenebrionidae</taxon>
        <taxon>Tenebrionidae incertae sedis</taxon>
        <taxon>Tribolium</taxon>
    </lineage>
</organism>
<dbReference type="Pfam" id="PF00379">
    <property type="entry name" value="Chitin_bind_4"/>
    <property type="match status" value="1"/>
</dbReference>
<feature type="compositionally biased region" description="Basic and acidic residues" evidence="3">
    <location>
        <begin position="399"/>
        <end position="409"/>
    </location>
</feature>
<dbReference type="PROSITE" id="PS51155">
    <property type="entry name" value="CHIT_BIND_RR_2"/>
    <property type="match status" value="1"/>
</dbReference>
<accession>D6X420</accession>
<dbReference type="Proteomes" id="UP000007266">
    <property type="component" value="Linkage group 10"/>
</dbReference>
<evidence type="ECO:0000256" key="3">
    <source>
        <dbReference type="SAM" id="MobiDB-lite"/>
    </source>
</evidence>
<dbReference type="InterPro" id="IPR000618">
    <property type="entry name" value="Insect_cuticle"/>
</dbReference>
<evidence type="ECO:0000256" key="4">
    <source>
        <dbReference type="SAM" id="SignalP"/>
    </source>
</evidence>
<dbReference type="KEGG" id="tca:103314422"/>
<evidence type="ECO:0000256" key="2">
    <source>
        <dbReference type="PROSITE-ProRule" id="PRU00497"/>
    </source>
</evidence>
<protein>
    <submittedName>
        <fullName evidence="5">Uncharacterized protein</fullName>
    </submittedName>
</protein>
<proteinExistence type="predicted"/>
<dbReference type="PROSITE" id="PS51257">
    <property type="entry name" value="PROKAR_LIPOPROTEIN"/>
    <property type="match status" value="1"/>
</dbReference>
<keyword evidence="1 2" id="KW-0193">Cuticle</keyword>
<sequence>MFKFLVWHVLLLGVSCELFDHELGYRVEYAPTYDNYKPRDYHFSYAVSDPHTGDHKSQWEVKENGVVRGAYSLLEPDGTTRVVEYVADHDGFRAVVKKIGTAIHPEPVIAVPQPIVPEVAHFRSYDGQIYNYANSAPLVLQNVHHEVPARSFVQVHHPPEVQHEVRVPEVPQHEIRVEAVPLPHHEIKVPEITQHEVRPLLHVPIGQEYGKIEAVPLPQHEIKVPEITQHEIRPALYEYGKVEAIPLPQHEIRVPEVPQHQITRLIQVPSITQHYAPQHALRTIEQYALPLPYHEVRVPEVPLVHQEVERQHIRVPEVSQVHQEIEQQYIRVPEVPRNEIAHGQVPLEPVGPSYKTTIIYGLTGNPEDDSRYSQPQEKYHASYSEKVPNVVPPPQPSKAHSDHKRESAPKEQFLIVFPDRSN</sequence>
<dbReference type="InterPro" id="IPR031311">
    <property type="entry name" value="CHIT_BIND_RR_consensus"/>
</dbReference>
<dbReference type="EMBL" id="KQ971379">
    <property type="protein sequence ID" value="EEZ97495.1"/>
    <property type="molecule type" value="Genomic_DNA"/>
</dbReference>
<evidence type="ECO:0000256" key="1">
    <source>
        <dbReference type="ARBA" id="ARBA00022460"/>
    </source>
</evidence>
<dbReference type="PANTHER" id="PTHR12236:SF75">
    <property type="entry name" value="CUTICULAR PROTEIN 62BB, ISOFORM A"/>
    <property type="match status" value="1"/>
</dbReference>
<name>D6X420_TRICA</name>
<dbReference type="InterPro" id="IPR051217">
    <property type="entry name" value="Insect_Cuticle_Struc_Prot"/>
</dbReference>
<dbReference type="PROSITE" id="PS00233">
    <property type="entry name" value="CHIT_BIND_RR_1"/>
    <property type="match status" value="1"/>
</dbReference>
<evidence type="ECO:0000313" key="5">
    <source>
        <dbReference type="EMBL" id="EEZ97495.1"/>
    </source>
</evidence>
<gene>
    <name evidence="5" type="primary">AUGUSTUS-3.0.2_11338</name>
    <name evidence="5" type="ORF">TcasGA2_TC011338</name>
</gene>
<feature type="signal peptide" evidence="4">
    <location>
        <begin position="1"/>
        <end position="16"/>
    </location>
</feature>
<dbReference type="PRINTS" id="PR00947">
    <property type="entry name" value="CUTICLE"/>
</dbReference>
<keyword evidence="4" id="KW-0732">Signal</keyword>
<dbReference type="HOGENOM" id="CLU_651054_0_0_1"/>
<reference evidence="5 6" key="1">
    <citation type="journal article" date="2008" name="Nature">
        <title>The genome of the model beetle and pest Tribolium castaneum.</title>
        <authorList>
            <consortium name="Tribolium Genome Sequencing Consortium"/>
            <person name="Richards S."/>
            <person name="Gibbs R.A."/>
            <person name="Weinstock G.M."/>
            <person name="Brown S.J."/>
            <person name="Denell R."/>
            <person name="Beeman R.W."/>
            <person name="Gibbs R."/>
            <person name="Beeman R.W."/>
            <person name="Brown S.J."/>
            <person name="Bucher G."/>
            <person name="Friedrich M."/>
            <person name="Grimmelikhuijzen C.J."/>
            <person name="Klingler M."/>
            <person name="Lorenzen M."/>
            <person name="Richards S."/>
            <person name="Roth S."/>
            <person name="Schroder R."/>
            <person name="Tautz D."/>
            <person name="Zdobnov E.M."/>
            <person name="Muzny D."/>
            <person name="Gibbs R.A."/>
            <person name="Weinstock G.M."/>
            <person name="Attaway T."/>
            <person name="Bell S."/>
            <person name="Buhay C.J."/>
            <person name="Chandrabose M.N."/>
            <person name="Chavez D."/>
            <person name="Clerk-Blankenburg K.P."/>
            <person name="Cree A."/>
            <person name="Dao M."/>
            <person name="Davis C."/>
            <person name="Chacko J."/>
            <person name="Dinh H."/>
            <person name="Dugan-Rocha S."/>
            <person name="Fowler G."/>
            <person name="Garner T.T."/>
            <person name="Garnes J."/>
            <person name="Gnirke A."/>
            <person name="Hawes A."/>
            <person name="Hernandez J."/>
            <person name="Hines S."/>
            <person name="Holder M."/>
            <person name="Hume J."/>
            <person name="Jhangiani S.N."/>
            <person name="Joshi V."/>
            <person name="Khan Z.M."/>
            <person name="Jackson L."/>
            <person name="Kovar C."/>
            <person name="Kowis A."/>
            <person name="Lee S."/>
            <person name="Lewis L.R."/>
            <person name="Margolis J."/>
            <person name="Morgan M."/>
            <person name="Nazareth L.V."/>
            <person name="Nguyen N."/>
            <person name="Okwuonu G."/>
            <person name="Parker D."/>
            <person name="Richards S."/>
            <person name="Ruiz S.J."/>
            <person name="Santibanez J."/>
            <person name="Savard J."/>
            <person name="Scherer S.E."/>
            <person name="Schneider B."/>
            <person name="Sodergren E."/>
            <person name="Tautz D."/>
            <person name="Vattahil S."/>
            <person name="Villasana D."/>
            <person name="White C.S."/>
            <person name="Wright R."/>
            <person name="Park Y."/>
            <person name="Beeman R.W."/>
            <person name="Lord J."/>
            <person name="Oppert B."/>
            <person name="Lorenzen M."/>
            <person name="Brown S."/>
            <person name="Wang L."/>
            <person name="Savard J."/>
            <person name="Tautz D."/>
            <person name="Richards S."/>
            <person name="Weinstock G."/>
            <person name="Gibbs R.A."/>
            <person name="Liu Y."/>
            <person name="Worley K."/>
            <person name="Weinstock G."/>
            <person name="Elsik C.G."/>
            <person name="Reese J.T."/>
            <person name="Elhaik E."/>
            <person name="Landan G."/>
            <person name="Graur D."/>
            <person name="Arensburger P."/>
            <person name="Atkinson P."/>
            <person name="Beeman R.W."/>
            <person name="Beidler J."/>
            <person name="Brown S.J."/>
            <person name="Demuth J.P."/>
            <person name="Drury D.W."/>
            <person name="Du Y.Z."/>
            <person name="Fujiwara H."/>
            <person name="Lorenzen M."/>
            <person name="Maselli V."/>
            <person name="Osanai M."/>
            <person name="Park Y."/>
            <person name="Robertson H.M."/>
            <person name="Tu Z."/>
            <person name="Wang J.J."/>
            <person name="Wang S."/>
            <person name="Richards S."/>
            <person name="Song H."/>
            <person name="Zhang L."/>
            <person name="Sodergren E."/>
            <person name="Werner D."/>
            <person name="Stanke M."/>
            <person name="Morgenstern B."/>
            <person name="Solovyev V."/>
            <person name="Kosarev P."/>
            <person name="Brown G."/>
            <person name="Chen H.C."/>
            <person name="Ermolaeva O."/>
            <person name="Hlavina W."/>
            <person name="Kapustin Y."/>
            <person name="Kiryutin B."/>
            <person name="Kitts P."/>
            <person name="Maglott D."/>
            <person name="Pruitt K."/>
            <person name="Sapojnikov V."/>
            <person name="Souvorov A."/>
            <person name="Mackey A.J."/>
            <person name="Waterhouse R.M."/>
            <person name="Wyder S."/>
            <person name="Zdobnov E.M."/>
            <person name="Zdobnov E.M."/>
            <person name="Wyder S."/>
            <person name="Kriventseva E.V."/>
            <person name="Kadowaki T."/>
            <person name="Bork P."/>
            <person name="Aranda M."/>
            <person name="Bao R."/>
            <person name="Beermann A."/>
            <person name="Berns N."/>
            <person name="Bolognesi R."/>
            <person name="Bonneton F."/>
            <person name="Bopp D."/>
            <person name="Brown S.J."/>
            <person name="Bucher G."/>
            <person name="Butts T."/>
            <person name="Chaumot A."/>
            <person name="Denell R.E."/>
            <person name="Ferrier D.E."/>
            <person name="Friedrich M."/>
            <person name="Gordon C.M."/>
            <person name="Jindra M."/>
            <person name="Klingler M."/>
            <person name="Lan Q."/>
            <person name="Lattorff H.M."/>
            <person name="Laudet V."/>
            <person name="von Levetsow C."/>
            <person name="Liu Z."/>
            <person name="Lutz R."/>
            <person name="Lynch J.A."/>
            <person name="da Fonseca R.N."/>
            <person name="Posnien N."/>
            <person name="Reuter R."/>
            <person name="Roth S."/>
            <person name="Savard J."/>
            <person name="Schinko J.B."/>
            <person name="Schmitt C."/>
            <person name="Schoppmeier M."/>
            <person name="Schroder R."/>
            <person name="Shippy T.D."/>
            <person name="Simonnet F."/>
            <person name="Marques-Souza H."/>
            <person name="Tautz D."/>
            <person name="Tomoyasu Y."/>
            <person name="Trauner J."/>
            <person name="Van der Zee M."/>
            <person name="Vervoort M."/>
            <person name="Wittkopp N."/>
            <person name="Wimmer E.A."/>
            <person name="Yang X."/>
            <person name="Jones A.K."/>
            <person name="Sattelle D.B."/>
            <person name="Ebert P.R."/>
            <person name="Nelson D."/>
            <person name="Scott J.G."/>
            <person name="Beeman R.W."/>
            <person name="Muthukrishnan S."/>
            <person name="Kramer K.J."/>
            <person name="Arakane Y."/>
            <person name="Beeman R.W."/>
            <person name="Zhu Q."/>
            <person name="Hogenkamp D."/>
            <person name="Dixit R."/>
            <person name="Oppert B."/>
            <person name="Jiang H."/>
            <person name="Zou Z."/>
            <person name="Marshall J."/>
            <person name="Elpidina E."/>
            <person name="Vinokurov K."/>
            <person name="Oppert C."/>
            <person name="Zou Z."/>
            <person name="Evans J."/>
            <person name="Lu Z."/>
            <person name="Zhao P."/>
            <person name="Sumathipala N."/>
            <person name="Altincicek B."/>
            <person name="Vilcinskas A."/>
            <person name="Williams M."/>
            <person name="Hultmark D."/>
            <person name="Hetru C."/>
            <person name="Jiang H."/>
            <person name="Grimmelikhuijzen C.J."/>
            <person name="Hauser F."/>
            <person name="Cazzamali G."/>
            <person name="Williamson M."/>
            <person name="Park Y."/>
            <person name="Li B."/>
            <person name="Tanaka Y."/>
            <person name="Predel R."/>
            <person name="Neupert S."/>
            <person name="Schachtner J."/>
            <person name="Verleyen P."/>
            <person name="Raible F."/>
            <person name="Bork P."/>
            <person name="Friedrich M."/>
            <person name="Walden K.K."/>
            <person name="Robertson H.M."/>
            <person name="Angeli S."/>
            <person name="Foret S."/>
            <person name="Bucher G."/>
            <person name="Schuetz S."/>
            <person name="Maleszka R."/>
            <person name="Wimmer E.A."/>
            <person name="Beeman R.W."/>
            <person name="Lorenzen M."/>
            <person name="Tomoyasu Y."/>
            <person name="Miller S.C."/>
            <person name="Grossmann D."/>
            <person name="Bucher G."/>
        </authorList>
    </citation>
    <scope>NUCLEOTIDE SEQUENCE [LARGE SCALE GENOMIC DNA]</scope>
    <source>
        <strain evidence="5 6">Georgia GA2</strain>
    </source>
</reference>
<feature type="region of interest" description="Disordered" evidence="3">
    <location>
        <begin position="365"/>
        <end position="422"/>
    </location>
</feature>
<dbReference type="AlphaFoldDB" id="D6X420"/>
<dbReference type="PANTHER" id="PTHR12236">
    <property type="entry name" value="STRUCTURAL CONTITUENT OF CUTICLE"/>
    <property type="match status" value="1"/>
</dbReference>
<dbReference type="GO" id="GO:0031012">
    <property type="term" value="C:extracellular matrix"/>
    <property type="evidence" value="ECO:0000318"/>
    <property type="project" value="GO_Central"/>
</dbReference>